<sequence>KPFQSENRFWSRNADFSKSGEKESHGAARNIVVEANKEHLILPEELENLTDSEWLALKDSTEKWFCKALYEGQHFAAIIVQVVLDDSLDSPALAFARELIKKKKTLKDILALVLPRVFCKSDQRQARRLYQGRNLSSGSASDTDHFWDGRSTEKRRPQLQLPNQQLPETLATLCPLPAHLISGGNQTELLESAALSLLREQMVKNSKLEAQQKRCLEELASIRAELHLHRQSTAPAPRSPQFWPISSWQAYVEFVELQPTEMLSEMKTLLLLAKRSTVSETVRTMMDSCLTPDLQAAVNFNGRDMQSRARLAGANTALTDQHLGFKVILLNYFQDAITSLYALDEAKPTPAKVHDICKDLLHRGTDRLKKRRHRASLARDPAGTSTAAAAAYVSPASTVMTPAAGAFSSHPVSATATTPATPTRHRIHATAHQASSATAAPVDSRKRSACGAGGHGSQKNQRQSIERFAYSQQADNVPDDDQNCTSSSD</sequence>
<feature type="compositionally biased region" description="Low complexity" evidence="1">
    <location>
        <begin position="430"/>
        <end position="440"/>
    </location>
</feature>
<proteinExistence type="predicted"/>
<dbReference type="AlphaFoldDB" id="A0A1I8JJJ8"/>
<dbReference type="WBParaSite" id="maker-uti_cns_0048732-snap-gene-0.4-mRNA-1">
    <property type="protein sequence ID" value="maker-uti_cns_0048732-snap-gene-0.4-mRNA-1"/>
    <property type="gene ID" value="maker-uti_cns_0048732-snap-gene-0.4"/>
</dbReference>
<accession>A0A1I8JJJ8</accession>
<protein>
    <submittedName>
        <fullName evidence="3 4">FH2 domain-containing protein</fullName>
    </submittedName>
</protein>
<organism evidence="2 4">
    <name type="scientific">Macrostomum lignano</name>
    <dbReference type="NCBI Taxonomy" id="282301"/>
    <lineage>
        <taxon>Eukaryota</taxon>
        <taxon>Metazoa</taxon>
        <taxon>Spiralia</taxon>
        <taxon>Lophotrochozoa</taxon>
        <taxon>Platyhelminthes</taxon>
        <taxon>Rhabditophora</taxon>
        <taxon>Macrostomorpha</taxon>
        <taxon>Macrostomida</taxon>
        <taxon>Macrostomidae</taxon>
        <taxon>Macrostomum</taxon>
    </lineage>
</organism>
<feature type="region of interest" description="Disordered" evidence="1">
    <location>
        <begin position="407"/>
        <end position="489"/>
    </location>
</feature>
<dbReference type="WBParaSite" id="maker-uti_cns_0005946-snap-gene-0.7-mRNA-1">
    <property type="protein sequence ID" value="maker-uti_cns_0005946-snap-gene-0.7-mRNA-1"/>
    <property type="gene ID" value="maker-uti_cns_0005946-snap-gene-0.7"/>
</dbReference>
<dbReference type="Proteomes" id="UP000095280">
    <property type="component" value="Unplaced"/>
</dbReference>
<evidence type="ECO:0000313" key="2">
    <source>
        <dbReference type="Proteomes" id="UP000095280"/>
    </source>
</evidence>
<reference evidence="3 4" key="1">
    <citation type="submission" date="2016-11" db="UniProtKB">
        <authorList>
            <consortium name="WormBaseParasite"/>
        </authorList>
    </citation>
    <scope>IDENTIFICATION</scope>
</reference>
<keyword evidence="2" id="KW-1185">Reference proteome</keyword>
<feature type="region of interest" description="Disordered" evidence="1">
    <location>
        <begin position="367"/>
        <end position="386"/>
    </location>
</feature>
<evidence type="ECO:0000256" key="1">
    <source>
        <dbReference type="SAM" id="MobiDB-lite"/>
    </source>
</evidence>
<feature type="compositionally biased region" description="Basic and acidic residues" evidence="1">
    <location>
        <begin position="142"/>
        <end position="156"/>
    </location>
</feature>
<feature type="region of interest" description="Disordered" evidence="1">
    <location>
        <begin position="131"/>
        <end position="162"/>
    </location>
</feature>
<name>A0A1I8JJJ8_9PLAT</name>
<evidence type="ECO:0000313" key="4">
    <source>
        <dbReference type="WBParaSite" id="maker-uti_cns_0048732-snap-gene-0.4-mRNA-1"/>
    </source>
</evidence>
<evidence type="ECO:0000313" key="3">
    <source>
        <dbReference type="WBParaSite" id="maker-uti_cns_0005946-snap-gene-0.7-mRNA-1"/>
    </source>
</evidence>